<dbReference type="EMBL" id="SJKD01000005">
    <property type="protein sequence ID" value="TCC47459.1"/>
    <property type="molecule type" value="Genomic_DNA"/>
</dbReference>
<dbReference type="InterPro" id="IPR023393">
    <property type="entry name" value="START-like_dom_sf"/>
</dbReference>
<proteinExistence type="predicted"/>
<accession>A0A4R0JLD9</accession>
<dbReference type="RefSeq" id="WP_131515530.1">
    <property type="nucleotide sequence ID" value="NZ_SJKD01000005.1"/>
</dbReference>
<protein>
    <submittedName>
        <fullName evidence="1">SRPBCC family protein</fullName>
    </submittedName>
</protein>
<dbReference type="AlphaFoldDB" id="A0A4R0JLD9"/>
<reference evidence="1 2" key="1">
    <citation type="submission" date="2019-02" db="EMBL/GenBank/DDBJ databases">
        <title>Kribbella capetownensis sp. nov. and Kribbella speibonae sp. nov., isolated from soil.</title>
        <authorList>
            <person name="Curtis S.M."/>
            <person name="Norton I."/>
            <person name="Everest G.J."/>
            <person name="Meyers P.R."/>
        </authorList>
    </citation>
    <scope>NUCLEOTIDE SEQUENCE [LARGE SCALE GENOMIC DNA]</scope>
    <source>
        <strain evidence="1 2">YM53</strain>
    </source>
</reference>
<dbReference type="Pfam" id="PF10604">
    <property type="entry name" value="Polyketide_cyc2"/>
    <property type="match status" value="1"/>
</dbReference>
<dbReference type="Gene3D" id="3.30.530.20">
    <property type="match status" value="1"/>
</dbReference>
<evidence type="ECO:0000313" key="2">
    <source>
        <dbReference type="Proteomes" id="UP000293342"/>
    </source>
</evidence>
<gene>
    <name evidence="1" type="ORF">E0H75_22000</name>
</gene>
<comment type="caution">
    <text evidence="1">The sequence shown here is derived from an EMBL/GenBank/DDBJ whole genome shotgun (WGS) entry which is preliminary data.</text>
</comment>
<dbReference type="CDD" id="cd07812">
    <property type="entry name" value="SRPBCC"/>
    <property type="match status" value="1"/>
</dbReference>
<dbReference type="SUPFAM" id="SSF55961">
    <property type="entry name" value="Bet v1-like"/>
    <property type="match status" value="1"/>
</dbReference>
<keyword evidence="2" id="KW-1185">Reference proteome</keyword>
<organism evidence="1 2">
    <name type="scientific">Kribbella capetownensis</name>
    <dbReference type="NCBI Taxonomy" id="1572659"/>
    <lineage>
        <taxon>Bacteria</taxon>
        <taxon>Bacillati</taxon>
        <taxon>Actinomycetota</taxon>
        <taxon>Actinomycetes</taxon>
        <taxon>Propionibacteriales</taxon>
        <taxon>Kribbellaceae</taxon>
        <taxon>Kribbella</taxon>
    </lineage>
</organism>
<name>A0A4R0JLD9_9ACTN</name>
<dbReference type="Proteomes" id="UP000293342">
    <property type="component" value="Unassembled WGS sequence"/>
</dbReference>
<dbReference type="InterPro" id="IPR019587">
    <property type="entry name" value="Polyketide_cyclase/dehydratase"/>
</dbReference>
<sequence length="153" mass="16867">MGHHEASTTVDVAANILFDYVSDLDNLPDYLPRLAGIHRIAPRPDEAQGLEVRRPKEPVHEEVEVAATVPSGQTVHSEAWIDIVEENRSLRWGAPGDGDYHGELDVDFVADGTSRLTVRLDTEHGTVDAINSQLHEALESIKTKLEQETTPEA</sequence>
<dbReference type="OrthoDB" id="5244508at2"/>
<evidence type="ECO:0000313" key="1">
    <source>
        <dbReference type="EMBL" id="TCC47459.1"/>
    </source>
</evidence>